<dbReference type="STRING" id="445709.ABW99_10280"/>
<protein>
    <submittedName>
        <fullName evidence="2">Uncharacterized protein</fullName>
    </submittedName>
</protein>
<dbReference type="EMBL" id="CP011568">
    <property type="protein sequence ID" value="AKJ68541.1"/>
    <property type="molecule type" value="Genomic_DNA"/>
</dbReference>
<dbReference type="Pfam" id="PF06676">
    <property type="entry name" value="DUF1178"/>
    <property type="match status" value="1"/>
</dbReference>
<evidence type="ECO:0000313" key="3">
    <source>
        <dbReference type="Proteomes" id="UP000036700"/>
    </source>
</evidence>
<dbReference type="RefSeq" id="WP_047214390.1">
    <property type="nucleotide sequence ID" value="NZ_CP011568.3"/>
</dbReference>
<keyword evidence="3" id="KW-1185">Reference proteome</keyword>
<evidence type="ECO:0000313" key="2">
    <source>
        <dbReference type="EMBL" id="AKJ68541.1"/>
    </source>
</evidence>
<dbReference type="PATRIC" id="fig|445709.3.peg.2195"/>
<gene>
    <name evidence="2" type="ORF">ABW99_10280</name>
</gene>
<dbReference type="PIRSF" id="PIRSF032131">
    <property type="entry name" value="UCP032131"/>
    <property type="match status" value="1"/>
</dbReference>
<dbReference type="Proteomes" id="UP000036700">
    <property type="component" value="Chromosome"/>
</dbReference>
<proteinExistence type="predicted"/>
<feature type="compositionally biased region" description="Low complexity" evidence="1">
    <location>
        <begin position="62"/>
        <end position="75"/>
    </location>
</feature>
<evidence type="ECO:0000256" key="1">
    <source>
        <dbReference type="SAM" id="MobiDB-lite"/>
    </source>
</evidence>
<feature type="region of interest" description="Disordered" evidence="1">
    <location>
        <begin position="49"/>
        <end position="75"/>
    </location>
</feature>
<accession>A0A0G3EV11</accession>
<sequence length="155" mass="17523">MKVLDLRCAHDHTFEGWFASEEDFVDQQARHLITCPMCGDEAVTRLPSAPRLNLSTQRDTQAPARSADAARSAGDARQIQQQLQQLWLRAVRHVMANSEDVGERFAEEARRIHYQETPERNIHGVASPEEAAELIDEGIEVLPLPLPADFKDRLQ</sequence>
<reference evidence="3" key="1">
    <citation type="submission" date="2015-06" db="EMBL/GenBank/DDBJ databases">
        <authorList>
            <person name="Lim Y.L."/>
            <person name="Ee R."/>
            <person name="Yong D."/>
            <person name="How K.Y."/>
            <person name="Yin W.F."/>
            <person name="Chan K.G."/>
        </authorList>
    </citation>
    <scope>NUCLEOTIDE SEQUENCE [LARGE SCALE GENOMIC DNA]</scope>
    <source>
        <strain evidence="3">DSM 25325</strain>
    </source>
</reference>
<name>A0A0G3EV11_9BURK</name>
<dbReference type="InterPro" id="IPR009562">
    <property type="entry name" value="DUF1178"/>
</dbReference>
<dbReference type="OrthoDB" id="5295943at2"/>
<organism evidence="2 3">
    <name type="scientific">Pandoraea thiooxydans</name>
    <dbReference type="NCBI Taxonomy" id="445709"/>
    <lineage>
        <taxon>Bacteria</taxon>
        <taxon>Pseudomonadati</taxon>
        <taxon>Pseudomonadota</taxon>
        <taxon>Betaproteobacteria</taxon>
        <taxon>Burkholderiales</taxon>
        <taxon>Burkholderiaceae</taxon>
        <taxon>Pandoraea</taxon>
    </lineage>
</organism>
<dbReference type="KEGG" id="ptx:ABW99_10280"/>
<dbReference type="AlphaFoldDB" id="A0A0G3EV11"/>